<dbReference type="WBParaSite" id="ACRNAN_scaffold12897.g20777.t2">
    <property type="protein sequence ID" value="ACRNAN_scaffold12897.g20777.t2"/>
    <property type="gene ID" value="ACRNAN_scaffold12897.g20777"/>
</dbReference>
<organism evidence="10 11">
    <name type="scientific">Acrobeloides nanus</name>
    <dbReference type="NCBI Taxonomy" id="290746"/>
    <lineage>
        <taxon>Eukaryota</taxon>
        <taxon>Metazoa</taxon>
        <taxon>Ecdysozoa</taxon>
        <taxon>Nematoda</taxon>
        <taxon>Chromadorea</taxon>
        <taxon>Rhabditida</taxon>
        <taxon>Tylenchina</taxon>
        <taxon>Cephalobomorpha</taxon>
        <taxon>Cephaloboidea</taxon>
        <taxon>Cephalobidae</taxon>
        <taxon>Acrobeloides</taxon>
    </lineage>
</organism>
<comment type="function">
    <text evidence="2">Catalyzes the 1,3-allylic rearrangement of the homoallylic substrate isopentenyl (IPP) to its highly electrophilic allylic isomer, dimethylallyl diphosphate (DMAPP).</text>
</comment>
<dbReference type="PANTHER" id="PTHR10885:SF0">
    <property type="entry name" value="ISOPENTENYL-DIPHOSPHATE DELTA-ISOMERASE"/>
    <property type="match status" value="1"/>
</dbReference>
<dbReference type="InterPro" id="IPR000086">
    <property type="entry name" value="NUDIX_hydrolase_dom"/>
</dbReference>
<dbReference type="EC" id="5.3.3.2" evidence="5"/>
<evidence type="ECO:0000256" key="7">
    <source>
        <dbReference type="ARBA" id="ARBA00023235"/>
    </source>
</evidence>
<evidence type="ECO:0000256" key="6">
    <source>
        <dbReference type="ARBA" id="ARBA00023229"/>
    </source>
</evidence>
<dbReference type="NCBIfam" id="TIGR02150">
    <property type="entry name" value="IPP_isom_1"/>
    <property type="match status" value="1"/>
</dbReference>
<dbReference type="PIRSF" id="PIRSF018427">
    <property type="entry name" value="Isopntndiph_ism"/>
    <property type="match status" value="1"/>
</dbReference>
<feature type="domain" description="Nudix hydrolase" evidence="9">
    <location>
        <begin position="59"/>
        <end position="210"/>
    </location>
</feature>
<dbReference type="GO" id="GO:0004452">
    <property type="term" value="F:isopentenyl-diphosphate delta-isomerase activity"/>
    <property type="evidence" value="ECO:0007669"/>
    <property type="project" value="UniProtKB-EC"/>
</dbReference>
<dbReference type="GO" id="GO:0009240">
    <property type="term" value="P:isopentenyl diphosphate biosynthetic process"/>
    <property type="evidence" value="ECO:0007669"/>
    <property type="project" value="TreeGrafter"/>
</dbReference>
<dbReference type="Proteomes" id="UP000887540">
    <property type="component" value="Unplaced"/>
</dbReference>
<feature type="active site" evidence="8">
    <location>
        <position position="135"/>
    </location>
</feature>
<dbReference type="GO" id="GO:0005737">
    <property type="term" value="C:cytoplasm"/>
    <property type="evidence" value="ECO:0007669"/>
    <property type="project" value="TreeGrafter"/>
</dbReference>
<dbReference type="Pfam" id="PF00293">
    <property type="entry name" value="NUDIX"/>
    <property type="match status" value="1"/>
</dbReference>
<proteinExistence type="inferred from homology"/>
<evidence type="ECO:0000259" key="9">
    <source>
        <dbReference type="PROSITE" id="PS51462"/>
    </source>
</evidence>
<comment type="similarity">
    <text evidence="4">Belongs to the IPP isomerase type 1 family.</text>
</comment>
<evidence type="ECO:0000256" key="5">
    <source>
        <dbReference type="ARBA" id="ARBA00012057"/>
    </source>
</evidence>
<keyword evidence="10" id="KW-1185">Reference proteome</keyword>
<evidence type="ECO:0000256" key="4">
    <source>
        <dbReference type="ARBA" id="ARBA00007579"/>
    </source>
</evidence>
<evidence type="ECO:0000256" key="3">
    <source>
        <dbReference type="ARBA" id="ARBA00004826"/>
    </source>
</evidence>
<protein>
    <recommendedName>
        <fullName evidence="5">isopentenyl-diphosphate Delta-isomerase</fullName>
        <ecNumber evidence="5">5.3.3.2</ecNumber>
    </recommendedName>
</protein>
<evidence type="ECO:0000313" key="11">
    <source>
        <dbReference type="WBParaSite" id="ACRNAN_scaffold12897.g20777.t2"/>
    </source>
</evidence>
<reference evidence="11" key="1">
    <citation type="submission" date="2022-11" db="UniProtKB">
        <authorList>
            <consortium name="WormBaseParasite"/>
        </authorList>
    </citation>
    <scope>IDENTIFICATION</scope>
</reference>
<dbReference type="PROSITE" id="PS51462">
    <property type="entry name" value="NUDIX"/>
    <property type="match status" value="1"/>
</dbReference>
<dbReference type="InterPro" id="IPR015797">
    <property type="entry name" value="NUDIX_hydrolase-like_dom_sf"/>
</dbReference>
<dbReference type="SUPFAM" id="SSF55811">
    <property type="entry name" value="Nudix"/>
    <property type="match status" value="1"/>
</dbReference>
<name>A0A914CP12_9BILA</name>
<dbReference type="PANTHER" id="PTHR10885">
    <property type="entry name" value="ISOPENTENYL-DIPHOSPHATE DELTA-ISOMERASE"/>
    <property type="match status" value="1"/>
</dbReference>
<accession>A0A914CP12</accession>
<feature type="active site" evidence="8">
    <location>
        <position position="96"/>
    </location>
</feature>
<evidence type="ECO:0000256" key="2">
    <source>
        <dbReference type="ARBA" id="ARBA00003951"/>
    </source>
</evidence>
<comment type="catalytic activity">
    <reaction evidence="1">
        <text>isopentenyl diphosphate = dimethylallyl diphosphate</text>
        <dbReference type="Rhea" id="RHEA:23284"/>
        <dbReference type="ChEBI" id="CHEBI:57623"/>
        <dbReference type="ChEBI" id="CHEBI:128769"/>
        <dbReference type="EC" id="5.3.3.2"/>
    </reaction>
</comment>
<keyword evidence="6" id="KW-0414">Isoprene biosynthesis</keyword>
<evidence type="ECO:0000256" key="8">
    <source>
        <dbReference type="PIRSR" id="PIRSR018427-1"/>
    </source>
</evidence>
<dbReference type="InterPro" id="IPR011876">
    <property type="entry name" value="IsopentenylPP_isomerase_typ1"/>
</dbReference>
<sequence length="210" mass="24387">MITSSPLQKLMPVLARSLKPSVSATQIEYLNEPCIKVNENDEILGEISKVDCHKSDTVTLHRAFSVFIFNPEKKLLLQKRAASKITFPNLWTNSCCSHPLYNDQESDQSKEFIGVRRAARRKVEHELGIKELGLETMNVMGSGSLVLNPDEVSDTRFVDQKELDDMIHKENFLFSPWFTLFYKHKWLHQWWNNLGSLQTYKELEKIHHLT</sequence>
<keyword evidence="7" id="KW-0413">Isomerase</keyword>
<evidence type="ECO:0000313" key="10">
    <source>
        <dbReference type="Proteomes" id="UP000887540"/>
    </source>
</evidence>
<dbReference type="Gene3D" id="3.90.79.10">
    <property type="entry name" value="Nucleoside Triphosphate Pyrophosphohydrolase"/>
    <property type="match status" value="2"/>
</dbReference>
<dbReference type="AlphaFoldDB" id="A0A914CP12"/>
<evidence type="ECO:0000256" key="1">
    <source>
        <dbReference type="ARBA" id="ARBA00000374"/>
    </source>
</evidence>
<comment type="pathway">
    <text evidence="3">Isoprenoid biosynthesis; dimethylallyl diphosphate biosynthesis; dimethylallyl diphosphate from isopentenyl diphosphate: step 1/1.</text>
</comment>
<dbReference type="CDD" id="cd02885">
    <property type="entry name" value="NUDIX_IPP_Isomerase"/>
    <property type="match status" value="1"/>
</dbReference>